<dbReference type="AlphaFoldDB" id="A0A819MWJ1"/>
<gene>
    <name evidence="2" type="ORF">GIL414_LOCUS16185</name>
    <name evidence="1" type="ORF">UXM345_LOCUS15403</name>
</gene>
<evidence type="ECO:0000313" key="2">
    <source>
        <dbReference type="EMBL" id="CAF4083157.1"/>
    </source>
</evidence>
<reference evidence="1" key="1">
    <citation type="submission" date="2021-02" db="EMBL/GenBank/DDBJ databases">
        <authorList>
            <person name="Nowell W R."/>
        </authorList>
    </citation>
    <scope>NUCLEOTIDE SEQUENCE</scope>
</reference>
<evidence type="ECO:0000313" key="1">
    <source>
        <dbReference type="EMBL" id="CAF3987369.1"/>
    </source>
</evidence>
<accession>A0A819MWJ1</accession>
<dbReference type="EMBL" id="CAJOBF010001831">
    <property type="protein sequence ID" value="CAF3987369.1"/>
    <property type="molecule type" value="Genomic_DNA"/>
</dbReference>
<comment type="caution">
    <text evidence="1">The sequence shown here is derived from an EMBL/GenBank/DDBJ whole genome shotgun (WGS) entry which is preliminary data.</text>
</comment>
<dbReference type="EMBL" id="CAJOBJ010007320">
    <property type="protein sequence ID" value="CAF4083157.1"/>
    <property type="molecule type" value="Genomic_DNA"/>
</dbReference>
<proteinExistence type="predicted"/>
<name>A0A819MWJ1_9BILA</name>
<protein>
    <submittedName>
        <fullName evidence="1">Uncharacterized protein</fullName>
    </submittedName>
</protein>
<dbReference type="Proteomes" id="UP000663842">
    <property type="component" value="Unassembled WGS sequence"/>
</dbReference>
<sequence>ATQNSYYNGSSSSIGVSLTYYDNQACVSDPLYGDRCNPPTINCLPNFM</sequence>
<dbReference type="Proteomes" id="UP000681720">
    <property type="component" value="Unassembled WGS sequence"/>
</dbReference>
<feature type="non-terminal residue" evidence="1">
    <location>
        <position position="1"/>
    </location>
</feature>
<organism evidence="1 3">
    <name type="scientific">Rotaria magnacalcarata</name>
    <dbReference type="NCBI Taxonomy" id="392030"/>
    <lineage>
        <taxon>Eukaryota</taxon>
        <taxon>Metazoa</taxon>
        <taxon>Spiralia</taxon>
        <taxon>Gnathifera</taxon>
        <taxon>Rotifera</taxon>
        <taxon>Eurotatoria</taxon>
        <taxon>Bdelloidea</taxon>
        <taxon>Philodinida</taxon>
        <taxon>Philodinidae</taxon>
        <taxon>Rotaria</taxon>
    </lineage>
</organism>
<evidence type="ECO:0000313" key="3">
    <source>
        <dbReference type="Proteomes" id="UP000663842"/>
    </source>
</evidence>